<protein>
    <recommendedName>
        <fullName evidence="4">Type III effector protein</fullName>
    </recommendedName>
</protein>
<dbReference type="EMBL" id="CP051169">
    <property type="protein sequence ID" value="QOK96746.1"/>
    <property type="molecule type" value="Genomic_DNA"/>
</dbReference>
<reference evidence="3" key="1">
    <citation type="submission" date="2020-04" db="EMBL/GenBank/DDBJ databases">
        <title>Ralstonia solanacearum UW576, UW763, UW773, and UW774.</title>
        <authorList>
            <person name="Steidl O."/>
            <person name="Truchon A."/>
            <person name="Allen C."/>
        </authorList>
    </citation>
    <scope>NUCLEOTIDE SEQUENCE [LARGE SCALE GENOMIC DNA]</scope>
    <source>
        <strain evidence="3">UW774</strain>
    </source>
</reference>
<accession>A0AA92K1F4</accession>
<evidence type="ECO:0000256" key="1">
    <source>
        <dbReference type="SAM" id="MobiDB-lite"/>
    </source>
</evidence>
<evidence type="ECO:0000313" key="2">
    <source>
        <dbReference type="EMBL" id="QOK96746.1"/>
    </source>
</evidence>
<evidence type="ECO:0000313" key="3">
    <source>
        <dbReference type="Proteomes" id="UP000593970"/>
    </source>
</evidence>
<proteinExistence type="predicted"/>
<feature type="region of interest" description="Disordered" evidence="1">
    <location>
        <begin position="1"/>
        <end position="45"/>
    </location>
</feature>
<dbReference type="AlphaFoldDB" id="A0AA92K1F4"/>
<dbReference type="Proteomes" id="UP000593970">
    <property type="component" value="Chromosome"/>
</dbReference>
<feature type="region of interest" description="Disordered" evidence="1">
    <location>
        <begin position="145"/>
        <end position="170"/>
    </location>
</feature>
<evidence type="ECO:0008006" key="4">
    <source>
        <dbReference type="Google" id="ProtNLM"/>
    </source>
</evidence>
<organism evidence="2 3">
    <name type="scientific">Ralstonia solanacearum</name>
    <name type="common">Pseudomonas solanacearum</name>
    <dbReference type="NCBI Taxonomy" id="305"/>
    <lineage>
        <taxon>Bacteria</taxon>
        <taxon>Pseudomonadati</taxon>
        <taxon>Pseudomonadota</taxon>
        <taxon>Betaproteobacteria</taxon>
        <taxon>Burkholderiales</taxon>
        <taxon>Burkholderiaceae</taxon>
        <taxon>Ralstonia</taxon>
        <taxon>Ralstonia solanacearum species complex</taxon>
    </lineage>
</organism>
<feature type="compositionally biased region" description="Low complexity" evidence="1">
    <location>
        <begin position="25"/>
        <end position="39"/>
    </location>
</feature>
<name>A0AA92K1F4_RALSL</name>
<sequence>MGKARSIQGTRSVGLLDQNAVPLGSTPASPSSPARKASSLPGPLRGLMDMVTAHREIKHAQKLADNELAQLGKHSSLSGRLGRAVDRELKARNLPPAISPKGHALSPGVARDEAWIERRGDNIAFLHGPTDPALPLQSELAFDEQDPARKAEGDASPDVHNIVLSGHGNADIRPEGALHEVPEHSLGMNFYTPLGGVADRMEFLHLSTRENGAN</sequence>
<gene>
    <name evidence="2" type="ORF">HF909_10085</name>
</gene>